<evidence type="ECO:0000256" key="2">
    <source>
        <dbReference type="ARBA" id="ARBA00022729"/>
    </source>
</evidence>
<keyword evidence="7" id="KW-0472">Membrane</keyword>
<dbReference type="GO" id="GO:0042995">
    <property type="term" value="C:cell projection"/>
    <property type="evidence" value="ECO:0007669"/>
    <property type="project" value="UniProtKB-SubCell"/>
</dbReference>
<keyword evidence="3" id="KW-0677">Repeat</keyword>
<dbReference type="InterPro" id="IPR003591">
    <property type="entry name" value="Leu-rich_rpt_typical-subtyp"/>
</dbReference>
<reference evidence="10" key="2">
    <citation type="submission" date="2021-03" db="UniProtKB">
        <authorList>
            <consortium name="Ensembl"/>
        </authorList>
    </citation>
    <scope>IDENTIFICATION</scope>
</reference>
<evidence type="ECO:0000256" key="3">
    <source>
        <dbReference type="ARBA" id="ARBA00022737"/>
    </source>
</evidence>
<dbReference type="Gene3D" id="3.80.10.10">
    <property type="entry name" value="Ribonuclease Inhibitor"/>
    <property type="match status" value="2"/>
</dbReference>
<keyword evidence="7" id="KW-0812">Transmembrane</keyword>
<dbReference type="GO" id="GO:0045121">
    <property type="term" value="C:membrane raft"/>
    <property type="evidence" value="ECO:0007669"/>
    <property type="project" value="UniProtKB-SubCell"/>
</dbReference>
<dbReference type="InterPro" id="IPR036179">
    <property type="entry name" value="Ig-like_dom_sf"/>
</dbReference>
<dbReference type="InParanoid" id="A0A803JDH4"/>
<dbReference type="AlphaFoldDB" id="A0A803JDH4"/>
<proteinExistence type="predicted"/>
<dbReference type="SMART" id="SM00082">
    <property type="entry name" value="LRRCT"/>
    <property type="match status" value="1"/>
</dbReference>
<evidence type="ECO:0000256" key="8">
    <source>
        <dbReference type="SAM" id="SignalP"/>
    </source>
</evidence>
<evidence type="ECO:0000256" key="7">
    <source>
        <dbReference type="SAM" id="Phobius"/>
    </source>
</evidence>
<dbReference type="InterPro" id="IPR001611">
    <property type="entry name" value="Leu-rich_rpt"/>
</dbReference>
<dbReference type="Pfam" id="PF13855">
    <property type="entry name" value="LRR_8"/>
    <property type="match status" value="1"/>
</dbReference>
<dbReference type="InterPro" id="IPR013783">
    <property type="entry name" value="Ig-like_fold"/>
</dbReference>
<dbReference type="GeneTree" id="ENSGT00390000014817"/>
<feature type="transmembrane region" description="Helical" evidence="7">
    <location>
        <begin position="403"/>
        <end position="425"/>
    </location>
</feature>
<evidence type="ECO:0000313" key="10">
    <source>
        <dbReference type="Ensembl" id="ENSXETP00000105934"/>
    </source>
</evidence>
<evidence type="ECO:0000259" key="9">
    <source>
        <dbReference type="PROSITE" id="PS50835"/>
    </source>
</evidence>
<feature type="domain" description="Ig-like" evidence="9">
    <location>
        <begin position="25"/>
        <end position="95"/>
    </location>
</feature>
<sequence>MARPFFVSLIMLLVSELVPITRQYPAFLKYSECRGDKIHSLDCSFTGITALPSYSVLWSPKMEGLNPETFIRSMKHINLSNNAISELHLGIFYNCSELEILHFNDNHIISVLFDIILTKNSEEFLRSLKTLSVERNQLSAVPKGFGKLNSLQTLSLAGNRISQIQQDDFANCTKLKRIDLGSNAVYKIHPNAFSDVTELQVLKLSSNALVTITPMAFLYIHMLQAEIDLSNNPWACDCGIIFLERLSLLLPKDLIKQWNLACSTPPARTLLHLLTTDDSHSTCDLLIDDSVFIKGIILPAGETAILHCNLPGTLGRERTFWWTPQGIVSEEHHDPRYSMNKEKNLLLHSPENSEEGLYVCFFNNVQRGAVYQVYVQQDVPHVLRRSPRYIESRNTRMRTEGDFALAVTLSVIITFLCSFCLGVFLRPFFEKLWRKHCNKKNNKDQPSDVVYENTGYTEESNVSNTNGNDGKDYIPRQNEIPLGQDILVHKEGTCADEITVLIKPLCYPVFVVANDEFTRPMIVKSKKSKHLFPKDTSKISQHPTQVKEGMTDTEHHTNKEDLSTYKDEINGQPPAQDSNRVNAPHRHKEKIYAPSSDSELSISDDGSLFSFSRSNSLSEGSETLEVHSDTKDSQLKLSKDSLHEYCRSDDSDEGETDDQVQYFPFVRFYDKRDIGKKLTFYYCETSAKNAGDANDGPILPTMDGNSLNNTDILEWLKTTSEEDMTTYESDHSDYETNLQSSKQWQHWSGKPSYVHDAEDLLSSPALQSTCITNAEPVICFHDKLDIGKKLTFFYHDSSTESTEDAIDGTVVPAVDGDSNKDDSIKQWLDNITGKIGELQLPLTIVGPSRHNEESSILEEDNFSF</sequence>
<dbReference type="PANTHER" id="PTHR24369:SF196">
    <property type="entry name" value="RETICULON 4 RECEPTOR LIKE 1"/>
    <property type="match status" value="1"/>
</dbReference>
<dbReference type="PROSITE" id="PS50835">
    <property type="entry name" value="IG_LIKE"/>
    <property type="match status" value="2"/>
</dbReference>
<keyword evidence="4" id="KW-1015">Disulfide bond</keyword>
<dbReference type="SUPFAM" id="SSF52058">
    <property type="entry name" value="L domain-like"/>
    <property type="match status" value="1"/>
</dbReference>
<name>A0A803JDH4_XENTR</name>
<accession>A0A803JDH4</accession>
<feature type="region of interest" description="Disordered" evidence="6">
    <location>
        <begin position="528"/>
        <end position="585"/>
    </location>
</feature>
<feature type="chain" id="PRO_5031132821" description="Ig-like domain-containing protein" evidence="8">
    <location>
        <begin position="24"/>
        <end position="864"/>
    </location>
</feature>
<organism evidence="10">
    <name type="scientific">Xenopus tropicalis</name>
    <name type="common">Western clawed frog</name>
    <name type="synonym">Silurana tropicalis</name>
    <dbReference type="NCBI Taxonomy" id="8364"/>
    <lineage>
        <taxon>Eukaryota</taxon>
        <taxon>Metazoa</taxon>
        <taxon>Chordata</taxon>
        <taxon>Craniata</taxon>
        <taxon>Vertebrata</taxon>
        <taxon>Euteleostomi</taxon>
        <taxon>Amphibia</taxon>
        <taxon>Batrachia</taxon>
        <taxon>Anura</taxon>
        <taxon>Pipoidea</taxon>
        <taxon>Pipidae</taxon>
        <taxon>Xenopodinae</taxon>
        <taxon>Xenopus</taxon>
        <taxon>Silurana</taxon>
    </lineage>
</organism>
<evidence type="ECO:0000256" key="6">
    <source>
        <dbReference type="SAM" id="MobiDB-lite"/>
    </source>
</evidence>
<dbReference type="InterPro" id="IPR000483">
    <property type="entry name" value="Cys-rich_flank_reg_C"/>
</dbReference>
<dbReference type="GO" id="GO:0098552">
    <property type="term" value="C:side of membrane"/>
    <property type="evidence" value="ECO:0007669"/>
    <property type="project" value="UniProtKB-KW"/>
</dbReference>
<dbReference type="GO" id="GO:0043204">
    <property type="term" value="C:perikaryon"/>
    <property type="evidence" value="ECO:0007669"/>
    <property type="project" value="UniProtKB-SubCell"/>
</dbReference>
<dbReference type="InterPro" id="IPR050541">
    <property type="entry name" value="LRR_TM_domain-containing"/>
</dbReference>
<dbReference type="InterPro" id="IPR032675">
    <property type="entry name" value="LRR_dom_sf"/>
</dbReference>
<feature type="domain" description="Ig-like" evidence="9">
    <location>
        <begin position="266"/>
        <end position="376"/>
    </location>
</feature>
<dbReference type="GO" id="GO:0005886">
    <property type="term" value="C:plasma membrane"/>
    <property type="evidence" value="ECO:0007669"/>
    <property type="project" value="UniProtKB-SubCell"/>
</dbReference>
<keyword evidence="7" id="KW-1133">Transmembrane helix</keyword>
<feature type="signal peptide" evidence="8">
    <location>
        <begin position="1"/>
        <end position="23"/>
    </location>
</feature>
<dbReference type="PANTHER" id="PTHR24369">
    <property type="entry name" value="ANTIGEN BSP, PUTATIVE-RELATED"/>
    <property type="match status" value="1"/>
</dbReference>
<dbReference type="SMART" id="SM00369">
    <property type="entry name" value="LRR_TYP"/>
    <property type="match status" value="5"/>
</dbReference>
<evidence type="ECO:0000256" key="4">
    <source>
        <dbReference type="ARBA" id="ARBA00023157"/>
    </source>
</evidence>
<keyword evidence="2 8" id="KW-0732">Signal</keyword>
<dbReference type="PROSITE" id="PS51450">
    <property type="entry name" value="LRR"/>
    <property type="match status" value="2"/>
</dbReference>
<keyword evidence="5" id="KW-0325">Glycoprotein</keyword>
<dbReference type="InterPro" id="IPR007110">
    <property type="entry name" value="Ig-like_dom"/>
</dbReference>
<evidence type="ECO:0000256" key="5">
    <source>
        <dbReference type="ARBA" id="ARBA00023180"/>
    </source>
</evidence>
<dbReference type="Ensembl" id="ENSXETT00000105622">
    <property type="protein sequence ID" value="ENSXETP00000105934"/>
    <property type="gene ID" value="ENSXETG00000044544"/>
</dbReference>
<evidence type="ECO:0000256" key="1">
    <source>
        <dbReference type="ARBA" id="ARBA00022614"/>
    </source>
</evidence>
<reference evidence="10" key="1">
    <citation type="journal article" date="2010" name="Science">
        <title>The genome of the Western clawed frog Xenopus tropicalis.</title>
        <authorList>
            <person name="Hellsten U."/>
            <person name="Harland R.M."/>
            <person name="Gilchrist M.J."/>
            <person name="Hendrix D."/>
            <person name="Jurka J."/>
            <person name="Kapitonov V."/>
            <person name="Ovcharenko I."/>
            <person name="Putnam N.H."/>
            <person name="Shu S."/>
            <person name="Taher L."/>
            <person name="Blitz I.L."/>
            <person name="Blumberg B."/>
            <person name="Dichmann D.S."/>
            <person name="Dubchak I."/>
            <person name="Amaya E."/>
            <person name="Detter J.C."/>
            <person name="Fletcher R."/>
            <person name="Gerhard D.S."/>
            <person name="Goodstein D."/>
            <person name="Graves T."/>
            <person name="Grigoriev I.V."/>
            <person name="Grimwood J."/>
            <person name="Kawashima T."/>
            <person name="Lindquist E."/>
            <person name="Lucas S.M."/>
            <person name="Mead P.E."/>
            <person name="Mitros T."/>
            <person name="Ogino H."/>
            <person name="Ohta Y."/>
            <person name="Poliakov A.V."/>
            <person name="Pollet N."/>
            <person name="Robert J."/>
            <person name="Salamov A."/>
            <person name="Sater A.K."/>
            <person name="Schmutz J."/>
            <person name="Terry A."/>
            <person name="Vize P.D."/>
            <person name="Warren W.C."/>
            <person name="Wells D."/>
            <person name="Wills A."/>
            <person name="Wilson R.K."/>
            <person name="Zimmerman L.B."/>
            <person name="Zorn A.M."/>
            <person name="Grainger R."/>
            <person name="Grammer T."/>
            <person name="Khokha M.K."/>
            <person name="Richardson P.M."/>
            <person name="Rokhsar D.S."/>
        </authorList>
    </citation>
    <scope>NUCLEOTIDE SEQUENCE [LARGE SCALE GENOMIC DNA]</scope>
    <source>
        <strain evidence="10">Nigerian</strain>
    </source>
</reference>
<dbReference type="Gene3D" id="2.60.40.10">
    <property type="entry name" value="Immunoglobulins"/>
    <property type="match status" value="1"/>
</dbReference>
<keyword evidence="1" id="KW-0433">Leucine-rich repeat</keyword>
<protein>
    <recommendedName>
        <fullName evidence="9">Ig-like domain-containing protein</fullName>
    </recommendedName>
</protein>
<dbReference type="SUPFAM" id="SSF48726">
    <property type="entry name" value="Immunoglobulin"/>
    <property type="match status" value="1"/>
</dbReference>
<feature type="compositionally biased region" description="Basic and acidic residues" evidence="6">
    <location>
        <begin position="549"/>
        <end position="569"/>
    </location>
</feature>